<keyword evidence="4 6" id="KW-1133">Transmembrane helix</keyword>
<name>A0A9W9ETQ7_9EURO</name>
<evidence type="ECO:0000313" key="7">
    <source>
        <dbReference type="EMBL" id="KAJ5087665.1"/>
    </source>
</evidence>
<keyword evidence="2" id="KW-0813">Transport</keyword>
<dbReference type="PIRSF" id="PIRSF006060">
    <property type="entry name" value="AA_transporter"/>
    <property type="match status" value="1"/>
</dbReference>
<proteinExistence type="predicted"/>
<reference evidence="7" key="1">
    <citation type="submission" date="2022-11" db="EMBL/GenBank/DDBJ databases">
        <authorList>
            <person name="Petersen C."/>
        </authorList>
    </citation>
    <scope>NUCLEOTIDE SEQUENCE</scope>
    <source>
        <strain evidence="7">IBT 30069</strain>
    </source>
</reference>
<dbReference type="GO" id="GO:0016020">
    <property type="term" value="C:membrane"/>
    <property type="evidence" value="ECO:0007669"/>
    <property type="project" value="UniProtKB-SubCell"/>
</dbReference>
<dbReference type="Gene3D" id="1.20.1740.10">
    <property type="entry name" value="Amino acid/polyamine transporter I"/>
    <property type="match status" value="1"/>
</dbReference>
<gene>
    <name evidence="7" type="ORF">N7456_011281</name>
</gene>
<protein>
    <submittedName>
        <fullName evidence="7">Amino acid/polyamine transporter I</fullName>
    </submittedName>
</protein>
<feature type="transmembrane region" description="Helical" evidence="6">
    <location>
        <begin position="115"/>
        <end position="137"/>
    </location>
</feature>
<evidence type="ECO:0000256" key="2">
    <source>
        <dbReference type="ARBA" id="ARBA00022448"/>
    </source>
</evidence>
<dbReference type="PROSITE" id="PS51257">
    <property type="entry name" value="PROKAR_LIPOPROTEIN"/>
    <property type="match status" value="1"/>
</dbReference>
<dbReference type="EMBL" id="JAPQKH010000007">
    <property type="protein sequence ID" value="KAJ5087665.1"/>
    <property type="molecule type" value="Genomic_DNA"/>
</dbReference>
<feature type="transmembrane region" description="Helical" evidence="6">
    <location>
        <begin position="46"/>
        <end position="69"/>
    </location>
</feature>
<keyword evidence="3 6" id="KW-0812">Transmembrane</keyword>
<dbReference type="InterPro" id="IPR002293">
    <property type="entry name" value="AA/rel_permease1"/>
</dbReference>
<feature type="transmembrane region" description="Helical" evidence="6">
    <location>
        <begin position="12"/>
        <end position="34"/>
    </location>
</feature>
<dbReference type="GO" id="GO:0022857">
    <property type="term" value="F:transmembrane transporter activity"/>
    <property type="evidence" value="ECO:0007669"/>
    <property type="project" value="InterPro"/>
</dbReference>
<keyword evidence="5 6" id="KW-0472">Membrane</keyword>
<evidence type="ECO:0000256" key="3">
    <source>
        <dbReference type="ARBA" id="ARBA00022692"/>
    </source>
</evidence>
<evidence type="ECO:0000256" key="1">
    <source>
        <dbReference type="ARBA" id="ARBA00004141"/>
    </source>
</evidence>
<comment type="subcellular location">
    <subcellularLocation>
        <location evidence="1">Membrane</location>
        <topology evidence="1">Multi-pass membrane protein</topology>
    </subcellularLocation>
</comment>
<dbReference type="PANTHER" id="PTHR45649">
    <property type="entry name" value="AMINO-ACID PERMEASE BAT1"/>
    <property type="match status" value="1"/>
</dbReference>
<feature type="transmembrane region" description="Helical" evidence="6">
    <location>
        <begin position="267"/>
        <end position="288"/>
    </location>
</feature>
<dbReference type="Proteomes" id="UP001149165">
    <property type="component" value="Unassembled WGS sequence"/>
</dbReference>
<evidence type="ECO:0000256" key="6">
    <source>
        <dbReference type="SAM" id="Phobius"/>
    </source>
</evidence>
<feature type="transmembrane region" description="Helical" evidence="6">
    <location>
        <begin position="456"/>
        <end position="477"/>
    </location>
</feature>
<reference evidence="7" key="2">
    <citation type="journal article" date="2023" name="IMA Fungus">
        <title>Comparative genomic study of the Penicillium genus elucidates a diverse pangenome and 15 lateral gene transfer events.</title>
        <authorList>
            <person name="Petersen C."/>
            <person name="Sorensen T."/>
            <person name="Nielsen M.R."/>
            <person name="Sondergaard T.E."/>
            <person name="Sorensen J.L."/>
            <person name="Fitzpatrick D.A."/>
            <person name="Frisvad J.C."/>
            <person name="Nielsen K.L."/>
        </authorList>
    </citation>
    <scope>NUCLEOTIDE SEQUENCE</scope>
    <source>
        <strain evidence="7">IBT 30069</strain>
    </source>
</reference>
<feature type="transmembrane region" description="Helical" evidence="6">
    <location>
        <begin position="368"/>
        <end position="388"/>
    </location>
</feature>
<comment type="caution">
    <text evidence="7">The sequence shown here is derived from an EMBL/GenBank/DDBJ whole genome shotgun (WGS) entry which is preliminary data.</text>
</comment>
<evidence type="ECO:0000313" key="8">
    <source>
        <dbReference type="Proteomes" id="UP001149165"/>
    </source>
</evidence>
<feature type="transmembrane region" description="Helical" evidence="6">
    <location>
        <begin position="489"/>
        <end position="508"/>
    </location>
</feature>
<feature type="transmembrane region" description="Helical" evidence="6">
    <location>
        <begin position="188"/>
        <end position="206"/>
    </location>
</feature>
<evidence type="ECO:0000256" key="5">
    <source>
        <dbReference type="ARBA" id="ARBA00023136"/>
    </source>
</evidence>
<dbReference type="AlphaFoldDB" id="A0A9W9ETQ7"/>
<dbReference type="PANTHER" id="PTHR45649:SF25">
    <property type="entry name" value="TRANSPORTER, PUTATIVE (EUROFUNG)-RELATED"/>
    <property type="match status" value="1"/>
</dbReference>
<feature type="transmembrane region" description="Helical" evidence="6">
    <location>
        <begin position="157"/>
        <end position="176"/>
    </location>
</feature>
<dbReference type="Pfam" id="PF13520">
    <property type="entry name" value="AA_permease_2"/>
    <property type="match status" value="1"/>
</dbReference>
<accession>A0A9W9ETQ7</accession>
<feature type="transmembrane region" description="Helical" evidence="6">
    <location>
        <begin position="226"/>
        <end position="247"/>
    </location>
</feature>
<feature type="transmembrane region" description="Helical" evidence="6">
    <location>
        <begin position="394"/>
        <end position="418"/>
    </location>
</feature>
<evidence type="ECO:0000256" key="4">
    <source>
        <dbReference type="ARBA" id="ARBA00022989"/>
    </source>
</evidence>
<sequence>MVYSASKVYLQRTFGILPLVGFSCTVLSTWEALIGSDTPPLGGPAGAFYTFIFAWIGTCCCCIVISELASMYSQPLSLRIPTTITRTNSVCRAPTSGGQYHWCAMLAPTNWMKPLSYLTGWLALIGWQSTFAAALFMGSTVLQGVITLAHRNYRPTLWQATMISWAKALFYLALNLMGGKPLSRLESLFLLFHILAFFALSIPMIYMSEHQSADQVFLHFINKGNFASNTLACFIGMIGCASAFSGADATVHMAEEALNAAVAIPRAIMLSLMINGLLGFGILLSLLFCISNIDDVLSTKTKYPFLEIFYQATGSVGGTIGMHAIMQCTGIAATTGTLAATSRQLWSFSRDRAVPGWRLWSRVSARGMPTYSIIMTTTTACLIALIGIGSAEAVSIILSVSVSGIYASYIPIGVLLLYRRCRGQISEDIRNDNTGVPINLPGADLVWGPFRVPGRLGILINAWAVIYTLIVIFFSFWPDRIHPTLREMNWSAVVFCGTCIFAIAYYALRARHVYHGPVFELRRF</sequence>
<organism evidence="7 8">
    <name type="scientific">Penicillium angulare</name>
    <dbReference type="NCBI Taxonomy" id="116970"/>
    <lineage>
        <taxon>Eukaryota</taxon>
        <taxon>Fungi</taxon>
        <taxon>Dikarya</taxon>
        <taxon>Ascomycota</taxon>
        <taxon>Pezizomycotina</taxon>
        <taxon>Eurotiomycetes</taxon>
        <taxon>Eurotiomycetidae</taxon>
        <taxon>Eurotiales</taxon>
        <taxon>Aspergillaceae</taxon>
        <taxon>Penicillium</taxon>
    </lineage>
</organism>
<dbReference type="OrthoDB" id="3257095at2759"/>
<keyword evidence="8" id="KW-1185">Reference proteome</keyword>